<reference evidence="2" key="1">
    <citation type="submission" date="2023-03" db="EMBL/GenBank/DDBJ databases">
        <title>Massive genome expansion in bonnet fungi (Mycena s.s.) driven by repeated elements and novel gene families across ecological guilds.</title>
        <authorList>
            <consortium name="Lawrence Berkeley National Laboratory"/>
            <person name="Harder C.B."/>
            <person name="Miyauchi S."/>
            <person name="Viragh M."/>
            <person name="Kuo A."/>
            <person name="Thoen E."/>
            <person name="Andreopoulos B."/>
            <person name="Lu D."/>
            <person name="Skrede I."/>
            <person name="Drula E."/>
            <person name="Henrissat B."/>
            <person name="Morin E."/>
            <person name="Kohler A."/>
            <person name="Barry K."/>
            <person name="LaButti K."/>
            <person name="Morin E."/>
            <person name="Salamov A."/>
            <person name="Lipzen A."/>
            <person name="Mereny Z."/>
            <person name="Hegedus B."/>
            <person name="Baldrian P."/>
            <person name="Stursova M."/>
            <person name="Weitz H."/>
            <person name="Taylor A."/>
            <person name="Grigoriev I.V."/>
            <person name="Nagy L.G."/>
            <person name="Martin F."/>
            <person name="Kauserud H."/>
        </authorList>
    </citation>
    <scope>NUCLEOTIDE SEQUENCE</scope>
    <source>
        <strain evidence="2">CBHHK182m</strain>
    </source>
</reference>
<evidence type="ECO:0000313" key="2">
    <source>
        <dbReference type="EMBL" id="KAJ7701698.1"/>
    </source>
</evidence>
<dbReference type="Proteomes" id="UP001215598">
    <property type="component" value="Unassembled WGS sequence"/>
</dbReference>
<accession>A0AAD7DWU6</accession>
<evidence type="ECO:0000256" key="1">
    <source>
        <dbReference type="SAM" id="MobiDB-lite"/>
    </source>
</evidence>
<feature type="compositionally biased region" description="Low complexity" evidence="1">
    <location>
        <begin position="17"/>
        <end position="26"/>
    </location>
</feature>
<dbReference type="AlphaFoldDB" id="A0AAD7DWU6"/>
<proteinExistence type="predicted"/>
<keyword evidence="3" id="KW-1185">Reference proteome</keyword>
<comment type="caution">
    <text evidence="2">The sequence shown here is derived from an EMBL/GenBank/DDBJ whole genome shotgun (WGS) entry which is preliminary data.</text>
</comment>
<protein>
    <submittedName>
        <fullName evidence="2">Uncharacterized protein</fullName>
    </submittedName>
</protein>
<name>A0AAD7DWU6_9AGAR</name>
<dbReference type="EMBL" id="JARKIB010000526">
    <property type="protein sequence ID" value="KAJ7701698.1"/>
    <property type="molecule type" value="Genomic_DNA"/>
</dbReference>
<evidence type="ECO:0000313" key="3">
    <source>
        <dbReference type="Proteomes" id="UP001215598"/>
    </source>
</evidence>
<sequence>MSSIAQSRAVSPIDFPTTSTDELTTTGELTTSTTLTHAEKQAQEQRAEDLLLLNNYFERIGHRQRIHEYAVRQHLKLRTKNSLRLVIETFDCLHDSEIQVPPLLYADNETFDPKAAIARGHALAFSPGTAEANCAWAYGYTYTDGEAAERYEAAETAWADAVTKEVLSPTEGRRHDVLEDHYKAPFSVEEAKLALERVQNLARRLLPKHGCEFTDVSHVPNLSNNPA</sequence>
<feature type="region of interest" description="Disordered" evidence="1">
    <location>
        <begin position="1"/>
        <end position="26"/>
    </location>
</feature>
<organism evidence="2 3">
    <name type="scientific">Mycena metata</name>
    <dbReference type="NCBI Taxonomy" id="1033252"/>
    <lineage>
        <taxon>Eukaryota</taxon>
        <taxon>Fungi</taxon>
        <taxon>Dikarya</taxon>
        <taxon>Basidiomycota</taxon>
        <taxon>Agaricomycotina</taxon>
        <taxon>Agaricomycetes</taxon>
        <taxon>Agaricomycetidae</taxon>
        <taxon>Agaricales</taxon>
        <taxon>Marasmiineae</taxon>
        <taxon>Mycenaceae</taxon>
        <taxon>Mycena</taxon>
    </lineage>
</organism>
<gene>
    <name evidence="2" type="ORF">B0H16DRAFT_1748473</name>
</gene>